<reference evidence="2" key="1">
    <citation type="submission" date="2022-06" db="EMBL/GenBank/DDBJ databases">
        <title>Alkalicoccobacillus porphyridii sp. nov., isolated from a marine red alga, Porphyridium purpureum and reclassification of Shouchella plakortidis and Shouchella gibsonii as Alkalicoccobacillus plakortidis comb. nov. and Alkalicoccobacillus gibsonii comb. nov.</title>
        <authorList>
            <person name="Kim K.H."/>
            <person name="Lee J.K."/>
            <person name="Han D.M."/>
            <person name="Baek J.H."/>
            <person name="Jeon C.O."/>
        </authorList>
    </citation>
    <scope>NUCLEOTIDE SEQUENCE</scope>
    <source>
        <strain evidence="2">DSM 19153</strain>
    </source>
</reference>
<dbReference type="SUPFAM" id="SSF81606">
    <property type="entry name" value="PP2C-like"/>
    <property type="match status" value="1"/>
</dbReference>
<evidence type="ECO:0000259" key="1">
    <source>
        <dbReference type="PROSITE" id="PS51746"/>
    </source>
</evidence>
<dbReference type="InterPro" id="IPR036457">
    <property type="entry name" value="PPM-type-like_dom_sf"/>
</dbReference>
<gene>
    <name evidence="2" type="ORF">NDM98_17915</name>
</gene>
<dbReference type="CDD" id="cd00143">
    <property type="entry name" value="PP2Cc"/>
    <property type="match status" value="1"/>
</dbReference>
<organism evidence="2 3">
    <name type="scientific">Alkalicoccobacillus plakortidis</name>
    <dbReference type="NCBI Taxonomy" id="444060"/>
    <lineage>
        <taxon>Bacteria</taxon>
        <taxon>Bacillati</taxon>
        <taxon>Bacillota</taxon>
        <taxon>Bacilli</taxon>
        <taxon>Bacillales</taxon>
        <taxon>Bacillaceae</taxon>
        <taxon>Alkalicoccobacillus</taxon>
    </lineage>
</organism>
<comment type="caution">
    <text evidence="2">The sequence shown here is derived from an EMBL/GenBank/DDBJ whole genome shotgun (WGS) entry which is preliminary data.</text>
</comment>
<name>A0ABT0XMI7_9BACI</name>
<sequence>MDAQPNWQIGLSTDTGPVKIENEDAYIWRVFEDDQRRQVLMIAVADGMGGSENGAAASQLAKRVLEQWWDKRIKRTMRSEQPLQQLMSEVEPLLETIDQKLLANGSKNGTTLSILFMFQGQYAVAHIGDSRIYQLTGNQSGLQNYFRQNQPLDLKEQDTESLESESDLIQLTEDHSWVEQQIKRGLLTREQARTHHKRNVLTQCLGIEKGIKVNEQLGVYQASDLFLLCSDGFYSLFSDEEMTQTLRGLENEYTDLQSMSDYLVKLANYSGAYDNITVLLVRHMPVDSQAPFVEERSLTSWLSPFLKRKKAR</sequence>
<dbReference type="RefSeq" id="WP_251610588.1">
    <property type="nucleotide sequence ID" value="NZ_JAMQJY010000003.1"/>
</dbReference>
<dbReference type="SMART" id="SM00332">
    <property type="entry name" value="PP2Cc"/>
    <property type="match status" value="1"/>
</dbReference>
<dbReference type="PROSITE" id="PS51746">
    <property type="entry name" value="PPM_2"/>
    <property type="match status" value="1"/>
</dbReference>
<keyword evidence="3" id="KW-1185">Reference proteome</keyword>
<feature type="domain" description="PPM-type phosphatase" evidence="1">
    <location>
        <begin position="8"/>
        <end position="283"/>
    </location>
</feature>
<dbReference type="Gene3D" id="3.60.40.10">
    <property type="entry name" value="PPM-type phosphatase domain"/>
    <property type="match status" value="1"/>
</dbReference>
<evidence type="ECO:0000313" key="2">
    <source>
        <dbReference type="EMBL" id="MCM2677118.1"/>
    </source>
</evidence>
<dbReference type="Proteomes" id="UP001203665">
    <property type="component" value="Unassembled WGS sequence"/>
</dbReference>
<dbReference type="InterPro" id="IPR001932">
    <property type="entry name" value="PPM-type_phosphatase-like_dom"/>
</dbReference>
<evidence type="ECO:0000313" key="3">
    <source>
        <dbReference type="Proteomes" id="UP001203665"/>
    </source>
</evidence>
<dbReference type="Pfam" id="PF13672">
    <property type="entry name" value="PP2C_2"/>
    <property type="match status" value="1"/>
</dbReference>
<accession>A0ABT0XMI7</accession>
<dbReference type="EMBL" id="JAMQJY010000003">
    <property type="protein sequence ID" value="MCM2677118.1"/>
    <property type="molecule type" value="Genomic_DNA"/>
</dbReference>
<proteinExistence type="predicted"/>
<dbReference type="SMART" id="SM00331">
    <property type="entry name" value="PP2C_SIG"/>
    <property type="match status" value="1"/>
</dbReference>
<protein>
    <submittedName>
        <fullName evidence="2">Protein phosphatase 2C domain-containing protein</fullName>
    </submittedName>
</protein>